<evidence type="ECO:0000256" key="1">
    <source>
        <dbReference type="SAM" id="SignalP"/>
    </source>
</evidence>
<name>A0ABT3HCB3_9HYPH</name>
<feature type="chain" id="PRO_5047333308" description="3-keto-disaccharide hydrolase domain-containing protein" evidence="1">
    <location>
        <begin position="22"/>
        <end position="230"/>
    </location>
</feature>
<reference evidence="3" key="1">
    <citation type="submission" date="2023-07" db="EMBL/GenBank/DDBJ databases">
        <title>Genome sequencing of Purple Non-Sulfur Bacteria from various extreme environments.</title>
        <authorList>
            <person name="Mayer M."/>
        </authorList>
    </citation>
    <scope>NUCLEOTIDE SEQUENCE [LARGE SCALE GENOMIC DNA]</scope>
    <source>
        <strain evidence="3">DSM 17935</strain>
    </source>
</reference>
<dbReference type="Gene3D" id="2.60.120.560">
    <property type="entry name" value="Exo-inulinase, domain 1"/>
    <property type="match status" value="1"/>
</dbReference>
<comment type="caution">
    <text evidence="2">The sequence shown here is derived from an EMBL/GenBank/DDBJ whole genome shotgun (WGS) entry which is preliminary data.</text>
</comment>
<feature type="signal peptide" evidence="1">
    <location>
        <begin position="1"/>
        <end position="21"/>
    </location>
</feature>
<keyword evidence="1" id="KW-0732">Signal</keyword>
<evidence type="ECO:0000313" key="2">
    <source>
        <dbReference type="EMBL" id="MCW2308049.1"/>
    </source>
</evidence>
<sequence>MSIFKRVSILAAIVASASALAPDMAFSQETASGGVARSTYKEDFNGADRMTMLGGQINFASTKSSWFVSVIGGKLIFENRTNPNLTHYNEINWVKYEGTSFLSSTHRATISVTVDAANEGRGGAGILVGSAGRGHHWMFCIDRQGRYYVFTKNRGKLQPAFGGRSNAVTPDEPNRVTYEWQDNRIAFFVNGVEVIQVPFDARKGEQVGIALTAFGLGTYRFDDLEISKKN</sequence>
<dbReference type="RefSeq" id="WP_264601677.1">
    <property type="nucleotide sequence ID" value="NZ_JAOQNS010000006.1"/>
</dbReference>
<accession>A0ABT3HCB3</accession>
<dbReference type="SUPFAM" id="SSF49899">
    <property type="entry name" value="Concanavalin A-like lectins/glucanases"/>
    <property type="match status" value="1"/>
</dbReference>
<proteinExistence type="predicted"/>
<keyword evidence="3" id="KW-1185">Reference proteome</keyword>
<gene>
    <name evidence="2" type="ORF">M2319_002388</name>
</gene>
<protein>
    <recommendedName>
        <fullName evidence="4">3-keto-disaccharide hydrolase domain-containing protein</fullName>
    </recommendedName>
</protein>
<dbReference type="Proteomes" id="UP001209755">
    <property type="component" value="Unassembled WGS sequence"/>
</dbReference>
<evidence type="ECO:0000313" key="3">
    <source>
        <dbReference type="Proteomes" id="UP001209755"/>
    </source>
</evidence>
<evidence type="ECO:0008006" key="4">
    <source>
        <dbReference type="Google" id="ProtNLM"/>
    </source>
</evidence>
<dbReference type="EMBL" id="JAOQNS010000006">
    <property type="protein sequence ID" value="MCW2308049.1"/>
    <property type="molecule type" value="Genomic_DNA"/>
</dbReference>
<organism evidence="2 3">
    <name type="scientific">Rhodobium gokarnense</name>
    <dbReference type="NCBI Taxonomy" id="364296"/>
    <lineage>
        <taxon>Bacteria</taxon>
        <taxon>Pseudomonadati</taxon>
        <taxon>Pseudomonadota</taxon>
        <taxon>Alphaproteobacteria</taxon>
        <taxon>Hyphomicrobiales</taxon>
        <taxon>Rhodobiaceae</taxon>
        <taxon>Rhodobium</taxon>
    </lineage>
</organism>
<dbReference type="InterPro" id="IPR013320">
    <property type="entry name" value="ConA-like_dom_sf"/>
</dbReference>